<protein>
    <submittedName>
        <fullName evidence="1">Uncharacterized protein</fullName>
    </submittedName>
</protein>
<evidence type="ECO:0000313" key="2">
    <source>
        <dbReference type="Proteomes" id="UP000640333"/>
    </source>
</evidence>
<name>A0A8J7FA21_9GAMM</name>
<proteinExistence type="predicted"/>
<sequence>MCDGFSLDEALSEGKYATDLALSLSSSAHLSMSSLLAEIVEHAKYVPLSIPNPETPVLLIIAEGITTLSAKSLHTQPIKLNLCIASHTGKTVRDWESAVLEDTWSLAGTSSLVSDCCENAVYWIDLPDQWEIVSYNGHGTPFKALTCPNVPVLKHLAFGSFNEKVPDSLEAFDPVHLLYAQDWAHESLPPLIKSGFSGLKGYRDE</sequence>
<dbReference type="EMBL" id="JADEYS010000001">
    <property type="protein sequence ID" value="MBE9395664.1"/>
    <property type="molecule type" value="Genomic_DNA"/>
</dbReference>
<reference evidence="1" key="1">
    <citation type="submission" date="2020-10" db="EMBL/GenBank/DDBJ databases">
        <title>Bacterium isolated from coastal waters sediment.</title>
        <authorList>
            <person name="Chen R.-J."/>
            <person name="Lu D.-C."/>
            <person name="Zhu K.-L."/>
            <person name="Du Z.-J."/>
        </authorList>
    </citation>
    <scope>NUCLEOTIDE SEQUENCE</scope>
    <source>
        <strain evidence="1">N1Y112</strain>
    </source>
</reference>
<dbReference type="RefSeq" id="WP_193951224.1">
    <property type="nucleotide sequence ID" value="NZ_JADEYS010000001.1"/>
</dbReference>
<comment type="caution">
    <text evidence="1">The sequence shown here is derived from an EMBL/GenBank/DDBJ whole genome shotgun (WGS) entry which is preliminary data.</text>
</comment>
<dbReference type="AlphaFoldDB" id="A0A8J7FA21"/>
<keyword evidence="2" id="KW-1185">Reference proteome</keyword>
<dbReference type="Proteomes" id="UP000640333">
    <property type="component" value="Unassembled WGS sequence"/>
</dbReference>
<evidence type="ECO:0000313" key="1">
    <source>
        <dbReference type="EMBL" id="MBE9395664.1"/>
    </source>
</evidence>
<gene>
    <name evidence="1" type="ORF">IOQ59_00130</name>
</gene>
<organism evidence="1 2">
    <name type="scientific">Pontibacterium sinense</name>
    <dbReference type="NCBI Taxonomy" id="2781979"/>
    <lineage>
        <taxon>Bacteria</taxon>
        <taxon>Pseudomonadati</taxon>
        <taxon>Pseudomonadota</taxon>
        <taxon>Gammaproteobacteria</taxon>
        <taxon>Oceanospirillales</taxon>
        <taxon>Oceanospirillaceae</taxon>
        <taxon>Pontibacterium</taxon>
    </lineage>
</organism>
<accession>A0A8J7FA21</accession>